<keyword evidence="5" id="KW-1185">Reference proteome</keyword>
<gene>
    <name evidence="4" type="ORF">Ciccas_000428</name>
</gene>
<dbReference type="Proteomes" id="UP001626550">
    <property type="component" value="Unassembled WGS sequence"/>
</dbReference>
<dbReference type="AlphaFoldDB" id="A0ABD2QP40"/>
<sequence>MGDDSDEDVSDNQSTCTFSSGSLLNNKKDDYKALFWGQLVDTLRRTIDQLYSACEADKSKKECKEIIMFLSYSIRDFQSLIEKLDILKDGSISQKRPLAWDERKMSIESSFCLLSPYRSPRNTSIASTSFPIDLNNKNVQTLTNKSNFYSMDYDENLTYYNNSDSEDTAATPANPESIDQMIMQFNNLEQNLLAKLSKTRSIKDQLAKRSEKENSLCSSINFEEDFEEYEDFSHNLKEKLLQQSFCNQHNFLDYSQLQSNSEDNPSSICASTNGSIRLCSNHFNHLCLLCSLTTGFCCHADRQVTPSTIKSRVPGRTVDIHEKLLSRQKCPNSSRKDLEAKQERADQLRKKHLGERTLKLQDLRRKVEQAQHQKRNLCSKRRSQLHSRLSAAEANRRAQLDRIVHKAHDEETKGREIAFIQSLEAEQKQHSIQQKHEESQARLLERDEKRRQRLEKKQELEEAAKLRRCQMETQRRAKLALRIEKWKSQTDTAFTKSAFLKQQAMEKKQYRMERIAFFEAQQKTNYEELRSKIEHKHLNSERRHQEQLREISKKAFQKSVLDYSNDCASRDANDNHLDESGASSARPLPAREQYAQRKWCRACQVMIESDLSLNSHLQGWRHKNAVRNAFNRDYCLTDLVSFCHPHFTTLAPIQSEPFGRCRSQSNEFPHSSLRQSARSHEAAHQKTATKDAQAVSTRINYCA</sequence>
<dbReference type="PANTHER" id="PTHR31434">
    <property type="entry name" value="S PHASE CYCLIN A-ASSOCIATED PROTEIN IN THE ENDOPLASMIC RETICULUM"/>
    <property type="match status" value="1"/>
</dbReference>
<dbReference type="EMBL" id="JBJKFK010000022">
    <property type="protein sequence ID" value="KAL3320902.1"/>
    <property type="molecule type" value="Genomic_DNA"/>
</dbReference>
<feature type="coiled-coil region" evidence="1">
    <location>
        <begin position="437"/>
        <end position="466"/>
    </location>
</feature>
<dbReference type="SUPFAM" id="SSF57667">
    <property type="entry name" value="beta-beta-alpha zinc fingers"/>
    <property type="match status" value="1"/>
</dbReference>
<name>A0ABD2QP40_9PLAT</name>
<dbReference type="PANTHER" id="PTHR31434:SF2">
    <property type="entry name" value="S PHASE CYCLIN A-ASSOCIATED PROTEIN IN THE ENDOPLASMIC RETICULUM"/>
    <property type="match status" value="1"/>
</dbReference>
<feature type="region of interest" description="Disordered" evidence="2">
    <location>
        <begin position="664"/>
        <end position="691"/>
    </location>
</feature>
<evidence type="ECO:0000256" key="2">
    <source>
        <dbReference type="SAM" id="MobiDB-lite"/>
    </source>
</evidence>
<feature type="compositionally biased region" description="Polar residues" evidence="2">
    <location>
        <begin position="664"/>
        <end position="676"/>
    </location>
</feature>
<protein>
    <recommendedName>
        <fullName evidence="3">S phase cyclin A-associated protein in the endoplasmic reticulum N-terminal domain-containing protein</fullName>
    </recommendedName>
</protein>
<reference evidence="4 5" key="1">
    <citation type="submission" date="2024-11" db="EMBL/GenBank/DDBJ databases">
        <title>Adaptive evolution of stress response genes in parasites aligns with host niche diversity.</title>
        <authorList>
            <person name="Hahn C."/>
            <person name="Resl P."/>
        </authorList>
    </citation>
    <scope>NUCLEOTIDE SEQUENCE [LARGE SCALE GENOMIC DNA]</scope>
    <source>
        <strain evidence="4">EGGRZ-B1_66</strain>
        <tissue evidence="4">Body</tissue>
    </source>
</reference>
<accession>A0ABD2QP40</accession>
<evidence type="ECO:0000256" key="1">
    <source>
        <dbReference type="SAM" id="Coils"/>
    </source>
</evidence>
<dbReference type="Pfam" id="PF16501">
    <property type="entry name" value="SCAPER_N"/>
    <property type="match status" value="1"/>
</dbReference>
<feature type="coiled-coil region" evidence="1">
    <location>
        <begin position="353"/>
        <end position="380"/>
    </location>
</feature>
<proteinExistence type="predicted"/>
<evidence type="ECO:0000313" key="5">
    <source>
        <dbReference type="Proteomes" id="UP001626550"/>
    </source>
</evidence>
<dbReference type="Gene3D" id="3.30.160.60">
    <property type="entry name" value="Classic Zinc Finger"/>
    <property type="match status" value="1"/>
</dbReference>
<dbReference type="InterPro" id="IPR036236">
    <property type="entry name" value="Znf_C2H2_sf"/>
</dbReference>
<keyword evidence="1" id="KW-0175">Coiled coil</keyword>
<evidence type="ECO:0000313" key="4">
    <source>
        <dbReference type="EMBL" id="KAL3320902.1"/>
    </source>
</evidence>
<organism evidence="4 5">
    <name type="scientific">Cichlidogyrus casuarinus</name>
    <dbReference type="NCBI Taxonomy" id="1844966"/>
    <lineage>
        <taxon>Eukaryota</taxon>
        <taxon>Metazoa</taxon>
        <taxon>Spiralia</taxon>
        <taxon>Lophotrochozoa</taxon>
        <taxon>Platyhelminthes</taxon>
        <taxon>Monogenea</taxon>
        <taxon>Monopisthocotylea</taxon>
        <taxon>Dactylogyridea</taxon>
        <taxon>Ancyrocephalidae</taxon>
        <taxon>Cichlidogyrus</taxon>
    </lineage>
</organism>
<feature type="domain" description="S phase cyclin A-associated protein in the endoplasmic reticulum N-terminal" evidence="3">
    <location>
        <begin position="25"/>
        <end position="110"/>
    </location>
</feature>
<dbReference type="InterPro" id="IPR032446">
    <property type="entry name" value="SCAPER_N"/>
</dbReference>
<evidence type="ECO:0000259" key="3">
    <source>
        <dbReference type="Pfam" id="PF16501"/>
    </source>
</evidence>
<comment type="caution">
    <text evidence="4">The sequence shown here is derived from an EMBL/GenBank/DDBJ whole genome shotgun (WGS) entry which is preliminary data.</text>
</comment>